<sequence length="558" mass="64673">MACTLDSFPMEVLHMIFDYLSPMDLLQAFDSMSSYIDTILHSYSHIRLSCKAMNKSTFYFICERIHPEQLQCLTLSDDEHTPGQIKLFMSLVPLIHCMNLELINMIHIDNVNMLCLILSHLEDHPRIRSLIVSDCCIEISKNNSRYITKVFTSLSSLKYLTFMNSATLATLQQPLLKLTHFKILSCSWTDLKIIFQWVPNLVSLHIIVPFSQTSYMIDYIPLNLSSLVLELQRWTLFSEVENLLSLTKSLKRFILETNGELALLDAKRWEKLIKTNLPQLTEFALNITPEENNLTGDDVLTPFQNPFWTNEKHFQMACLISSETQSCAKLFSVPHFAPSDAWYPPIDNFINYSITPCAFDGNCKKLRVHNLPAPVLILSPYKHIRTLSVECNIDNIDQLMQIISLSSIRHLIFPSVIQIFALYDILLAAPNIRQVTVHYRALAQFIGWLSKDQNRCEQIRELYVQCALTGNDIDLLSKRLPKLEYISSHVKERDDIFHILNEFHELKSATIHFNNMLKKTWTTIVEYLQENNICTDGTYCLQPYLLCVWIDEENKEMK</sequence>
<dbReference type="InterPro" id="IPR032675">
    <property type="entry name" value="LRR_dom_sf"/>
</dbReference>
<evidence type="ECO:0000259" key="1">
    <source>
        <dbReference type="PROSITE" id="PS50181"/>
    </source>
</evidence>
<comment type="caution">
    <text evidence="2">The sequence shown here is derived from an EMBL/GenBank/DDBJ whole genome shotgun (WGS) entry which is preliminary data.</text>
</comment>
<gene>
    <name evidence="2" type="ORF">KIK155_LOCUS17870</name>
    <name evidence="3" type="ORF">TOA249_LOCUS29376</name>
</gene>
<feature type="domain" description="F-box" evidence="1">
    <location>
        <begin position="2"/>
        <end position="49"/>
    </location>
</feature>
<accession>A0A818JQN7</accession>
<dbReference type="PROSITE" id="PS50181">
    <property type="entry name" value="FBOX"/>
    <property type="match status" value="1"/>
</dbReference>
<dbReference type="EMBL" id="CAJOBS010004505">
    <property type="protein sequence ID" value="CAF4882617.1"/>
    <property type="molecule type" value="Genomic_DNA"/>
</dbReference>
<proteinExistence type="predicted"/>
<dbReference type="SUPFAM" id="SSF52047">
    <property type="entry name" value="RNI-like"/>
    <property type="match status" value="1"/>
</dbReference>
<evidence type="ECO:0000313" key="2">
    <source>
        <dbReference type="EMBL" id="CAF3539426.1"/>
    </source>
</evidence>
<dbReference type="Proteomes" id="UP000663865">
    <property type="component" value="Unassembled WGS sequence"/>
</dbReference>
<dbReference type="AlphaFoldDB" id="A0A818JQN7"/>
<dbReference type="InterPro" id="IPR001810">
    <property type="entry name" value="F-box_dom"/>
</dbReference>
<reference evidence="2" key="1">
    <citation type="submission" date="2021-02" db="EMBL/GenBank/DDBJ databases">
        <authorList>
            <person name="Nowell W R."/>
        </authorList>
    </citation>
    <scope>NUCLEOTIDE SEQUENCE</scope>
</reference>
<protein>
    <recommendedName>
        <fullName evidence="1">F-box domain-containing protein</fullName>
    </recommendedName>
</protein>
<dbReference type="Proteomes" id="UP000663838">
    <property type="component" value="Unassembled WGS sequence"/>
</dbReference>
<organism evidence="2 4">
    <name type="scientific">Rotaria socialis</name>
    <dbReference type="NCBI Taxonomy" id="392032"/>
    <lineage>
        <taxon>Eukaryota</taxon>
        <taxon>Metazoa</taxon>
        <taxon>Spiralia</taxon>
        <taxon>Gnathifera</taxon>
        <taxon>Rotifera</taxon>
        <taxon>Eurotatoria</taxon>
        <taxon>Bdelloidea</taxon>
        <taxon>Philodinida</taxon>
        <taxon>Philodinidae</taxon>
        <taxon>Rotaria</taxon>
    </lineage>
</organism>
<dbReference type="EMBL" id="CAJNYV010003160">
    <property type="protein sequence ID" value="CAF3539426.1"/>
    <property type="molecule type" value="Genomic_DNA"/>
</dbReference>
<evidence type="ECO:0000313" key="3">
    <source>
        <dbReference type="EMBL" id="CAF4882617.1"/>
    </source>
</evidence>
<evidence type="ECO:0000313" key="4">
    <source>
        <dbReference type="Proteomes" id="UP000663865"/>
    </source>
</evidence>
<dbReference type="Gene3D" id="3.80.10.10">
    <property type="entry name" value="Ribonuclease Inhibitor"/>
    <property type="match status" value="1"/>
</dbReference>
<name>A0A818JQN7_9BILA</name>